<feature type="domain" description="Carbohydrate kinase FGGY N-terminal" evidence="9">
    <location>
        <begin position="5"/>
        <end position="281"/>
    </location>
</feature>
<dbReference type="PANTHER" id="PTHR43435:SF4">
    <property type="entry name" value="FGGY CARBOHYDRATE KINASE DOMAIN-CONTAINING PROTEIN"/>
    <property type="match status" value="1"/>
</dbReference>
<reference evidence="12" key="1">
    <citation type="journal article" date="2019" name="Int. J. Syst. Evol. Microbiol.">
        <title>The Global Catalogue of Microorganisms (GCM) 10K type strain sequencing project: providing services to taxonomists for standard genome sequencing and annotation.</title>
        <authorList>
            <consortium name="The Broad Institute Genomics Platform"/>
            <consortium name="The Broad Institute Genome Sequencing Center for Infectious Disease"/>
            <person name="Wu L."/>
            <person name="Ma J."/>
        </authorList>
    </citation>
    <scope>NUCLEOTIDE SEQUENCE [LARGE SCALE GENOMIC DNA]</scope>
    <source>
        <strain evidence="12">CGMCC 1.15180</strain>
    </source>
</reference>
<evidence type="ECO:0000259" key="9">
    <source>
        <dbReference type="Pfam" id="PF00370"/>
    </source>
</evidence>
<dbReference type="InterPro" id="IPR000577">
    <property type="entry name" value="Carb_kinase_FGGY"/>
</dbReference>
<keyword evidence="3 8" id="KW-0418">Kinase</keyword>
<gene>
    <name evidence="11" type="ORF">ACFSKL_00785</name>
</gene>
<accession>A0ABW4VHN5</accession>
<keyword evidence="12" id="KW-1185">Reference proteome</keyword>
<dbReference type="NCBIfam" id="TIGR01234">
    <property type="entry name" value="L-ribulokinase"/>
    <property type="match status" value="1"/>
</dbReference>
<dbReference type="Proteomes" id="UP001597361">
    <property type="component" value="Unassembled WGS sequence"/>
</dbReference>
<evidence type="ECO:0000313" key="12">
    <source>
        <dbReference type="Proteomes" id="UP001597361"/>
    </source>
</evidence>
<keyword evidence="5 8" id="KW-0054">Arabinose catabolism</keyword>
<dbReference type="GO" id="GO:0008741">
    <property type="term" value="F:ribulokinase activity"/>
    <property type="evidence" value="ECO:0007669"/>
    <property type="project" value="UniProtKB-EC"/>
</dbReference>
<evidence type="ECO:0000259" key="10">
    <source>
        <dbReference type="Pfam" id="PF02782"/>
    </source>
</evidence>
<dbReference type="NCBIfam" id="NF003154">
    <property type="entry name" value="PRK04123.1"/>
    <property type="match status" value="1"/>
</dbReference>
<evidence type="ECO:0000256" key="4">
    <source>
        <dbReference type="ARBA" id="ARBA00022840"/>
    </source>
</evidence>
<proteinExistence type="inferred from homology"/>
<organism evidence="11 12">
    <name type="scientific">Belliella marina</name>
    <dbReference type="NCBI Taxonomy" id="1644146"/>
    <lineage>
        <taxon>Bacteria</taxon>
        <taxon>Pseudomonadati</taxon>
        <taxon>Bacteroidota</taxon>
        <taxon>Cytophagia</taxon>
        <taxon>Cytophagales</taxon>
        <taxon>Cyclobacteriaceae</taxon>
        <taxon>Belliella</taxon>
    </lineage>
</organism>
<evidence type="ECO:0000256" key="1">
    <source>
        <dbReference type="ARBA" id="ARBA00022679"/>
    </source>
</evidence>
<evidence type="ECO:0000256" key="3">
    <source>
        <dbReference type="ARBA" id="ARBA00022777"/>
    </source>
</evidence>
<evidence type="ECO:0000256" key="7">
    <source>
        <dbReference type="NCBIfam" id="TIGR01234"/>
    </source>
</evidence>
<evidence type="ECO:0000256" key="5">
    <source>
        <dbReference type="ARBA" id="ARBA00022935"/>
    </source>
</evidence>
<comment type="caution">
    <text evidence="11">The sequence shown here is derived from an EMBL/GenBank/DDBJ whole genome shotgun (WGS) entry which is preliminary data.</text>
</comment>
<dbReference type="RefSeq" id="WP_376882455.1">
    <property type="nucleotide sequence ID" value="NZ_JBHUHR010000001.1"/>
</dbReference>
<dbReference type="InterPro" id="IPR018485">
    <property type="entry name" value="FGGY_C"/>
</dbReference>
<dbReference type="EC" id="2.7.1.16" evidence="7 8"/>
<feature type="domain" description="Carbohydrate kinase FGGY C-terminal" evidence="10">
    <location>
        <begin position="292"/>
        <end position="506"/>
    </location>
</feature>
<dbReference type="InterPro" id="IPR018484">
    <property type="entry name" value="FGGY_N"/>
</dbReference>
<evidence type="ECO:0000313" key="11">
    <source>
        <dbReference type="EMBL" id="MFD2033301.1"/>
    </source>
</evidence>
<dbReference type="SUPFAM" id="SSF53067">
    <property type="entry name" value="Actin-like ATPase domain"/>
    <property type="match status" value="2"/>
</dbReference>
<evidence type="ECO:0000256" key="6">
    <source>
        <dbReference type="ARBA" id="ARBA00023277"/>
    </source>
</evidence>
<dbReference type="InterPro" id="IPR005929">
    <property type="entry name" value="Ribulokinase"/>
</dbReference>
<keyword evidence="2" id="KW-0547">Nucleotide-binding</keyword>
<protein>
    <recommendedName>
        <fullName evidence="7 8">Ribulokinase</fullName>
        <ecNumber evidence="7 8">2.7.1.16</ecNumber>
    </recommendedName>
</protein>
<keyword evidence="6 8" id="KW-0119">Carbohydrate metabolism</keyword>
<name>A0ABW4VHN5_9BACT</name>
<dbReference type="CDD" id="cd07781">
    <property type="entry name" value="ASKHA_NBD_FGGY_L-RBK"/>
    <property type="match status" value="1"/>
</dbReference>
<comment type="pathway">
    <text evidence="8">Carbohydrate degradation; L-arabinose degradation via L-ribulose; D-xylulose 5-phosphate from L-arabinose (bacterial route): step 2/3.</text>
</comment>
<dbReference type="EMBL" id="JBHUHR010000001">
    <property type="protein sequence ID" value="MFD2033301.1"/>
    <property type="molecule type" value="Genomic_DNA"/>
</dbReference>
<evidence type="ECO:0000256" key="2">
    <source>
        <dbReference type="ARBA" id="ARBA00022741"/>
    </source>
</evidence>
<dbReference type="Gene3D" id="1.20.58.2240">
    <property type="match status" value="1"/>
</dbReference>
<comment type="similarity">
    <text evidence="8">Belongs to the ribulokinase family.</text>
</comment>
<dbReference type="Pfam" id="PF00370">
    <property type="entry name" value="FGGY_N"/>
    <property type="match status" value="1"/>
</dbReference>
<evidence type="ECO:0000256" key="8">
    <source>
        <dbReference type="RuleBase" id="RU003455"/>
    </source>
</evidence>
<dbReference type="Gene3D" id="3.30.420.40">
    <property type="match status" value="1"/>
</dbReference>
<comment type="catalytic activity">
    <reaction evidence="8">
        <text>L-ribulose + ATP = L-ribulose 5-phosphate + ADP + H(+)</text>
        <dbReference type="Rhea" id="RHEA:22072"/>
        <dbReference type="ChEBI" id="CHEBI:15378"/>
        <dbReference type="ChEBI" id="CHEBI:16880"/>
        <dbReference type="ChEBI" id="CHEBI:30616"/>
        <dbReference type="ChEBI" id="CHEBI:58226"/>
        <dbReference type="ChEBI" id="CHEBI:456216"/>
        <dbReference type="EC" id="2.7.1.16"/>
    </reaction>
</comment>
<keyword evidence="1 8" id="KW-0808">Transferase</keyword>
<sequence>MNDNYVIGLDYGSDSVRAVLVNTADGNCLSSHVYWYPRWKAGKYCDPVSNRFRQHPLDHLEGLEQTIKGVLSKSGIGKDQVKAICVDTTGSSPMPVDEKGQSLALKPGFAENPNAMMVIWKDHTSIKEADEINEVARTWGGEDFTKYEGGIYSSEWFWSKILHVVREDEAVKNAAFSWMEHCDFITAQLVGSTDPLAFKRSRCAAGHKALWHESWGGLPPKEFLGKFHPYLAELRDRLYTETYTSDEVAGNLSKEWAEKLGLSEDTIIAVGTFDAHAGAVGGEITENTLIKVMGTSTCDVMVASKETIGDKLISGICGQVDGSVIPGTIGLEAGQSGFGDVLAWFKNLVVKPSVALIQNSTLLNQEQKDQLIAEIEEQIIIKLSEDALQIPVAESTIVSLDWINGRRTPDANQSLKGAIRNLNMGSDAARVFKSLVEAISFGSKSIVERFRQEGVQIDAVIGLGGVAKKSILVMQTLADVLNMPIKVATSDQAPALGAAMYAAVAAGIHPNTEAAIKAMSNGFDKVYEPIPANVPVYEKLYAEYVEFGKLIEGK</sequence>
<dbReference type="Pfam" id="PF02782">
    <property type="entry name" value="FGGY_C"/>
    <property type="match status" value="1"/>
</dbReference>
<dbReference type="PANTHER" id="PTHR43435">
    <property type="entry name" value="RIBULOKINASE"/>
    <property type="match status" value="1"/>
</dbReference>
<dbReference type="PIRSF" id="PIRSF000538">
    <property type="entry name" value="GlpK"/>
    <property type="match status" value="1"/>
</dbReference>
<dbReference type="InterPro" id="IPR043129">
    <property type="entry name" value="ATPase_NBD"/>
</dbReference>
<keyword evidence="4" id="KW-0067">ATP-binding</keyword>